<dbReference type="Proteomes" id="UP000281549">
    <property type="component" value="Unassembled WGS sequence"/>
</dbReference>
<protein>
    <submittedName>
        <fullName evidence="2">Uncharacterized protein</fullName>
    </submittedName>
</protein>
<name>A0A4P9YDH7_ROZAC</name>
<evidence type="ECO:0000313" key="2">
    <source>
        <dbReference type="EMBL" id="RKP17356.1"/>
    </source>
</evidence>
<dbReference type="AlphaFoldDB" id="A0A4P9YDH7"/>
<accession>A0A4P9YDH7</accession>
<evidence type="ECO:0000256" key="1">
    <source>
        <dbReference type="SAM" id="SignalP"/>
    </source>
</evidence>
<keyword evidence="1" id="KW-0732">Signal</keyword>
<reference evidence="3" key="1">
    <citation type="journal article" date="2018" name="Nat. Microbiol.">
        <title>Leveraging single-cell genomics to expand the fungal tree of life.</title>
        <authorList>
            <person name="Ahrendt S.R."/>
            <person name="Quandt C.A."/>
            <person name="Ciobanu D."/>
            <person name="Clum A."/>
            <person name="Salamov A."/>
            <person name="Andreopoulos B."/>
            <person name="Cheng J.F."/>
            <person name="Woyke T."/>
            <person name="Pelin A."/>
            <person name="Henrissat B."/>
            <person name="Reynolds N.K."/>
            <person name="Benny G.L."/>
            <person name="Smith M.E."/>
            <person name="James T.Y."/>
            <person name="Grigoriev I.V."/>
        </authorList>
    </citation>
    <scope>NUCLEOTIDE SEQUENCE [LARGE SCALE GENOMIC DNA]</scope>
    <source>
        <strain evidence="3">CSF55</strain>
    </source>
</reference>
<evidence type="ECO:0000313" key="3">
    <source>
        <dbReference type="Proteomes" id="UP000281549"/>
    </source>
</evidence>
<gene>
    <name evidence="2" type="ORF">ROZALSC1DRAFT_24285</name>
</gene>
<dbReference type="EMBL" id="ML005880">
    <property type="protein sequence ID" value="RKP17356.1"/>
    <property type="molecule type" value="Genomic_DNA"/>
</dbReference>
<sequence>MEKRVWCFIFLFIIQVKCIQDDWTVVDSLFDQYVLAEDAVKNVKAGGNHLLHSKDRVEEDFDFIDLEEFPGGYDLRDLGSESEKERFEDVGFEDVPVPVVKDSKADGEEFEEIDLEDHVEYDFRDLNSESERFEEIHVEAPVVDEKQDQAEITVIDETDDESDEILINREIPKEEDLDLSSYVVIDKDEYDDIIEEYDNIIADEGLEGNENSIPSRLQAKVLMIIDHIMNFFSRYADMFDYVKVSKDIPEEINGVEPISGVLEKSREFARGIKQKVVGSGRYLVDKVKDKLKEQKSFKKLYKIYGYVEKYKNTVKTAKMLVESVKASVKDPNVWLAASSSLVDIRFGFFHSLVYLFKVKVVPYLKEQLEMQPDNEMVKSQLNLIDLFEQYGTSSIHVLFGLNVLARAFIYGN</sequence>
<proteinExistence type="predicted"/>
<feature type="signal peptide" evidence="1">
    <location>
        <begin position="1"/>
        <end position="18"/>
    </location>
</feature>
<feature type="chain" id="PRO_5020915297" evidence="1">
    <location>
        <begin position="19"/>
        <end position="412"/>
    </location>
</feature>
<organism evidence="2 3">
    <name type="scientific">Rozella allomycis (strain CSF55)</name>
    <dbReference type="NCBI Taxonomy" id="988480"/>
    <lineage>
        <taxon>Eukaryota</taxon>
        <taxon>Fungi</taxon>
        <taxon>Fungi incertae sedis</taxon>
        <taxon>Cryptomycota</taxon>
        <taxon>Cryptomycota incertae sedis</taxon>
        <taxon>Rozella</taxon>
    </lineage>
</organism>